<dbReference type="PANTHER" id="PTHR12526">
    <property type="entry name" value="GLYCOSYLTRANSFERASE"/>
    <property type="match status" value="1"/>
</dbReference>
<dbReference type="EMBL" id="CP032382">
    <property type="protein sequence ID" value="AYB33112.1"/>
    <property type="molecule type" value="Genomic_DNA"/>
</dbReference>
<accession>A0A385SQI5</accession>
<name>A0A385SQI5_9BACT</name>
<sequence>MKIIYISDSAIPSSSPNSIHVMKMCQAFAELGHEVELIGKNTTACLKDVTDIHRFYAVKNNFQLRVFPSKAFKGSGAYYNVSLGWRVLGLQADLIYTRSITAAYFLLLFGKAVAFEVHEPFEGKGTRLKKMFRFIVHHKKLVKLVVISAALKDYYRNTFNVAEDHIFVAHDGADPFPPASPVLKNDAFKIGYVGSLYPGKGMEILIPLAEQCPQIQFHILGGNSKQIAENKERAKGLENLFFHGFKSQQELPAYVVSFDAVIAPYTAYIKVSEKTGANNLALWMSPLKIFEYMSSGKAIITSDLPVIREILEHGQNALLCDPADLAQWKSAAVQLSQDDALRATLAGNALRLFTGHYTWKKRAEHILNALQIS</sequence>
<dbReference type="InterPro" id="IPR028098">
    <property type="entry name" value="Glyco_trans_4-like_N"/>
</dbReference>
<dbReference type="PANTHER" id="PTHR12526:SF629">
    <property type="entry name" value="TEICHURONIC ACID BIOSYNTHESIS GLYCOSYLTRANSFERASE TUAH-RELATED"/>
    <property type="match status" value="1"/>
</dbReference>
<evidence type="ECO:0000259" key="3">
    <source>
        <dbReference type="Pfam" id="PF13439"/>
    </source>
</evidence>
<dbReference type="Pfam" id="PF13692">
    <property type="entry name" value="Glyco_trans_1_4"/>
    <property type="match status" value="1"/>
</dbReference>
<keyword evidence="5" id="KW-1185">Reference proteome</keyword>
<dbReference type="SUPFAM" id="SSF53756">
    <property type="entry name" value="UDP-Glycosyltransferase/glycogen phosphorylase"/>
    <property type="match status" value="1"/>
</dbReference>
<evidence type="ECO:0000256" key="2">
    <source>
        <dbReference type="ARBA" id="ARBA00022679"/>
    </source>
</evidence>
<proteinExistence type="predicted"/>
<dbReference type="Proteomes" id="UP000266183">
    <property type="component" value="Chromosome"/>
</dbReference>
<keyword evidence="2 4" id="KW-0808">Transferase</keyword>
<evidence type="ECO:0000256" key="1">
    <source>
        <dbReference type="ARBA" id="ARBA00022676"/>
    </source>
</evidence>
<evidence type="ECO:0000313" key="5">
    <source>
        <dbReference type="Proteomes" id="UP000266183"/>
    </source>
</evidence>
<feature type="domain" description="Glycosyltransferase subfamily 4-like N-terminal" evidence="3">
    <location>
        <begin position="19"/>
        <end position="175"/>
    </location>
</feature>
<evidence type="ECO:0000313" key="4">
    <source>
        <dbReference type="EMBL" id="AYB33112.1"/>
    </source>
</evidence>
<dbReference type="GO" id="GO:0016757">
    <property type="term" value="F:glycosyltransferase activity"/>
    <property type="evidence" value="ECO:0007669"/>
    <property type="project" value="UniProtKB-KW"/>
</dbReference>
<protein>
    <submittedName>
        <fullName evidence="4">Glycosyltransferase</fullName>
    </submittedName>
</protein>
<gene>
    <name evidence="4" type="ORF">D4L85_22140</name>
</gene>
<dbReference type="OrthoDB" id="1450439at2"/>
<keyword evidence="1" id="KW-0328">Glycosyltransferase</keyword>
<organism evidence="4 5">
    <name type="scientific">Chryseolinea soli</name>
    <dbReference type="NCBI Taxonomy" id="2321403"/>
    <lineage>
        <taxon>Bacteria</taxon>
        <taxon>Pseudomonadati</taxon>
        <taxon>Bacteroidota</taxon>
        <taxon>Cytophagia</taxon>
        <taxon>Cytophagales</taxon>
        <taxon>Fulvivirgaceae</taxon>
        <taxon>Chryseolinea</taxon>
    </lineage>
</organism>
<dbReference type="KEGG" id="chk:D4L85_22140"/>
<dbReference type="AlphaFoldDB" id="A0A385SQI5"/>
<dbReference type="Gene3D" id="3.40.50.2000">
    <property type="entry name" value="Glycogen Phosphorylase B"/>
    <property type="match status" value="2"/>
</dbReference>
<dbReference type="Pfam" id="PF13439">
    <property type="entry name" value="Glyco_transf_4"/>
    <property type="match status" value="1"/>
</dbReference>
<dbReference type="CDD" id="cd03794">
    <property type="entry name" value="GT4_WbuB-like"/>
    <property type="match status" value="1"/>
</dbReference>
<reference evidence="5" key="1">
    <citation type="submission" date="2018-09" db="EMBL/GenBank/DDBJ databases">
        <title>Chryseolinea sp. KIS68-18 isolated from soil.</title>
        <authorList>
            <person name="Weon H.-Y."/>
            <person name="Kwon S.-W."/>
            <person name="Lee S.A."/>
        </authorList>
    </citation>
    <scope>NUCLEOTIDE SEQUENCE [LARGE SCALE GENOMIC DNA]</scope>
    <source>
        <strain evidence="5">KIS68-18</strain>
    </source>
</reference>
<dbReference type="RefSeq" id="WP_119756354.1">
    <property type="nucleotide sequence ID" value="NZ_CP032382.1"/>
</dbReference>